<dbReference type="SUPFAM" id="SSF52087">
    <property type="entry name" value="CRAL/TRIO domain"/>
    <property type="match status" value="1"/>
</dbReference>
<name>A0A1Q9EPS9_SYMMI</name>
<dbReference type="AlphaFoldDB" id="A0A1Q9EPS9"/>
<keyword evidence="3" id="KW-1185">Reference proteome</keyword>
<dbReference type="Proteomes" id="UP000186817">
    <property type="component" value="Unassembled WGS sequence"/>
</dbReference>
<dbReference type="OrthoDB" id="428588at2759"/>
<reference evidence="2 3" key="1">
    <citation type="submission" date="2016-02" db="EMBL/GenBank/DDBJ databases">
        <title>Genome analysis of coral dinoflagellate symbionts highlights evolutionary adaptations to a symbiotic lifestyle.</title>
        <authorList>
            <person name="Aranda M."/>
            <person name="Li Y."/>
            <person name="Liew Y.J."/>
            <person name="Baumgarten S."/>
            <person name="Simakov O."/>
            <person name="Wilson M."/>
            <person name="Piel J."/>
            <person name="Ashoor H."/>
            <person name="Bougouffa S."/>
            <person name="Bajic V.B."/>
            <person name="Ryu T."/>
            <person name="Ravasi T."/>
            <person name="Bayer T."/>
            <person name="Micklem G."/>
            <person name="Kim H."/>
            <person name="Bhak J."/>
            <person name="Lajeunesse T.C."/>
            <person name="Voolstra C.R."/>
        </authorList>
    </citation>
    <scope>NUCLEOTIDE SEQUENCE [LARGE SCALE GENOMIC DNA]</scope>
    <source>
        <strain evidence="2 3">CCMP2467</strain>
    </source>
</reference>
<accession>A0A1Q9EPS9</accession>
<dbReference type="Gene3D" id="3.40.525.10">
    <property type="entry name" value="CRAL-TRIO lipid binding domain"/>
    <property type="match status" value="1"/>
</dbReference>
<dbReference type="PANTHER" id="PTHR45824:SF29">
    <property type="entry name" value="GH16843P"/>
    <property type="match status" value="1"/>
</dbReference>
<organism evidence="2 3">
    <name type="scientific">Symbiodinium microadriaticum</name>
    <name type="common">Dinoflagellate</name>
    <name type="synonym">Zooxanthella microadriatica</name>
    <dbReference type="NCBI Taxonomy" id="2951"/>
    <lineage>
        <taxon>Eukaryota</taxon>
        <taxon>Sar</taxon>
        <taxon>Alveolata</taxon>
        <taxon>Dinophyceae</taxon>
        <taxon>Suessiales</taxon>
        <taxon>Symbiodiniaceae</taxon>
        <taxon>Symbiodinium</taxon>
    </lineage>
</organism>
<gene>
    <name evidence="2" type="primary">rsc5</name>
    <name evidence="2" type="ORF">AK812_SmicGene6994</name>
</gene>
<protein>
    <submittedName>
        <fullName evidence="2">Random slug protein 5</fullName>
    </submittedName>
</protein>
<dbReference type="InterPro" id="IPR052578">
    <property type="entry name" value="PI_Transfer_CRAL-TRIO"/>
</dbReference>
<dbReference type="InterPro" id="IPR036273">
    <property type="entry name" value="CRAL/TRIO_N_dom_sf"/>
</dbReference>
<dbReference type="EMBL" id="LSRX01000097">
    <property type="protein sequence ID" value="OLQ09444.1"/>
    <property type="molecule type" value="Genomic_DNA"/>
</dbReference>
<dbReference type="PANTHER" id="PTHR45824">
    <property type="entry name" value="GH16843P"/>
    <property type="match status" value="1"/>
</dbReference>
<proteinExistence type="predicted"/>
<dbReference type="SUPFAM" id="SSF46938">
    <property type="entry name" value="CRAL/TRIO N-terminal domain"/>
    <property type="match status" value="1"/>
</dbReference>
<sequence length="327" mass="35419">MARRYQTRMVLGCPPPTLTLHHKPSAMSTTDLAVRRVRAQLGSVEDSCAAFADDACVKRYLRACNGDVQSAAGALAATLKWRQQTRPAEVECSACAQSPHSHNMRMVGTDASGRPVLYTSYNQALNRADPAKNMEHLTRTLEDASAALASRAARGEGLAESWVLVCDFHGYSWFVDTDPRAALFAARLLAHYPERGLDGRKSYWRRPASGDHDPRACPDFLASPEFSLTLTARLEASDPPPRAECSVNETSEATGAAQVQWPRQRQGLFEVLPVALCALSLASTGCGEAEEVAAESQPDIAQHEAMAGGDPREGYLSSDKLNSSMLK</sequence>
<feature type="region of interest" description="Disordered" evidence="1">
    <location>
        <begin position="290"/>
        <end position="327"/>
    </location>
</feature>
<dbReference type="InterPro" id="IPR036865">
    <property type="entry name" value="CRAL-TRIO_dom_sf"/>
</dbReference>
<evidence type="ECO:0000313" key="2">
    <source>
        <dbReference type="EMBL" id="OLQ09444.1"/>
    </source>
</evidence>
<comment type="caution">
    <text evidence="2">The sequence shown here is derived from an EMBL/GenBank/DDBJ whole genome shotgun (WGS) entry which is preliminary data.</text>
</comment>
<evidence type="ECO:0000256" key="1">
    <source>
        <dbReference type="SAM" id="MobiDB-lite"/>
    </source>
</evidence>
<dbReference type="GO" id="GO:0008526">
    <property type="term" value="F:phosphatidylinositol transfer activity"/>
    <property type="evidence" value="ECO:0007669"/>
    <property type="project" value="TreeGrafter"/>
</dbReference>
<evidence type="ECO:0000313" key="3">
    <source>
        <dbReference type="Proteomes" id="UP000186817"/>
    </source>
</evidence>